<sequence>MSEISFGGASFLRQIVSFSPIQFEKKLSNK</sequence>
<proteinExistence type="predicted"/>
<comment type="caution">
    <text evidence="1">The sequence shown here is derived from an EMBL/GenBank/DDBJ whole genome shotgun (WGS) entry which is preliminary data.</text>
</comment>
<name>A0A2H9T250_9ZZZZ</name>
<evidence type="ECO:0000313" key="1">
    <source>
        <dbReference type="EMBL" id="PJE77303.1"/>
    </source>
</evidence>
<dbReference type="EMBL" id="NSIT01000815">
    <property type="protein sequence ID" value="PJE77303.1"/>
    <property type="molecule type" value="Genomic_DNA"/>
</dbReference>
<dbReference type="AlphaFoldDB" id="A0A2H9T250"/>
<gene>
    <name evidence="1" type="ORF">CI610_03781</name>
</gene>
<accession>A0A2H9T250</accession>
<reference evidence="1" key="1">
    <citation type="journal article" date="2017" name="Appl. Environ. Microbiol.">
        <title>Molecular characterization of an Endozoicomonas-like organism causing infection in king scallop Pecten maximus L.</title>
        <authorList>
            <person name="Cano I."/>
            <person name="van Aerle R."/>
            <person name="Ross S."/>
            <person name="Verner-Jeffreys D.W."/>
            <person name="Paley R.K."/>
            <person name="Rimmer G."/>
            <person name="Ryder D."/>
            <person name="Hooper P."/>
            <person name="Stone D."/>
            <person name="Feist S.W."/>
        </authorList>
    </citation>
    <scope>NUCLEOTIDE SEQUENCE</scope>
</reference>
<organism evidence="1">
    <name type="scientific">invertebrate metagenome</name>
    <dbReference type="NCBI Taxonomy" id="1711999"/>
    <lineage>
        <taxon>unclassified sequences</taxon>
        <taxon>metagenomes</taxon>
        <taxon>organismal metagenomes</taxon>
    </lineage>
</organism>
<protein>
    <submittedName>
        <fullName evidence="1">Uncharacterized protein</fullName>
    </submittedName>
</protein>